<keyword evidence="4 5" id="KW-0574">Periplasm</keyword>
<evidence type="ECO:0000256" key="3">
    <source>
        <dbReference type="ARBA" id="ARBA00022729"/>
    </source>
</evidence>
<keyword evidence="8" id="KW-1185">Reference proteome</keyword>
<evidence type="ECO:0000256" key="4">
    <source>
        <dbReference type="ARBA" id="ARBA00022764"/>
    </source>
</evidence>
<proteinExistence type="inferred from homology"/>
<comment type="function">
    <text evidence="5">Part of the Tol-Pal system, which plays a role in outer membrane invagination during cell division and is important for maintaining outer membrane integrity.</text>
</comment>
<accession>A0A0K6I6E0</accession>
<dbReference type="RefSeq" id="WP_055456397.1">
    <property type="nucleotide sequence ID" value="NZ_CYHE01000010.1"/>
</dbReference>
<dbReference type="GO" id="GO:0042597">
    <property type="term" value="C:periplasmic space"/>
    <property type="evidence" value="ECO:0007669"/>
    <property type="project" value="UniProtKB-SubCell"/>
</dbReference>
<gene>
    <name evidence="5" type="primary">tolB</name>
    <name evidence="7" type="ORF">Ga0061067_11066</name>
</gene>
<dbReference type="HAMAP" id="MF_00671">
    <property type="entry name" value="TolB"/>
    <property type="match status" value="1"/>
</dbReference>
<dbReference type="EMBL" id="CYHE01000010">
    <property type="protein sequence ID" value="CUA98608.1"/>
    <property type="molecule type" value="Genomic_DNA"/>
</dbReference>
<dbReference type="Gene3D" id="2.120.10.30">
    <property type="entry name" value="TolB, C-terminal domain"/>
    <property type="match status" value="1"/>
</dbReference>
<dbReference type="OrthoDB" id="9802240at2"/>
<dbReference type="PANTHER" id="PTHR36842">
    <property type="entry name" value="PROTEIN TOLB HOMOLOG"/>
    <property type="match status" value="1"/>
</dbReference>
<protein>
    <recommendedName>
        <fullName evidence="5">Tol-Pal system protein TolB</fullName>
    </recommendedName>
</protein>
<dbReference type="GO" id="GO:0017038">
    <property type="term" value="P:protein import"/>
    <property type="evidence" value="ECO:0007669"/>
    <property type="project" value="InterPro"/>
</dbReference>
<sequence length="451" mass="49781" precursor="true">MKMRAFQIKRRLATALRAALAVCAISVSGAAMIAPASALIEIDITQGTIEPMPIALPDFSPEGGDAQLARQLTEVISNNLRRSGLFRPLDPASFIEKNVSAQTTPRFGDWRTIGAQALVSGSVTRQADGRLRAEFRLWDVFAGQQMLGQQFFTTPENWRRLGHIISDAIYERLTGEKGYFDTRIVFVDESGPKQKRVKRLAIMDQDGANLRYLTRGDELVLTPRFSPTTQEITYMAYTGADPSVFLLNIETGQREIVGNFPGMTFAPRFSPDGQRVIMSLQQGGNANIFTMDLRSRATTRLTNTPAIDTSPSFSPDGRQVVFESDRGGTQQLYVMGADGSNPQRISFGPGRYSTPVWSPRGDLIAFTKQNQGRFMIGVMRPDGTGERILTEGYHNEGPSWAPNGRVLTFFRDTPGPNGGPQLWTVDLTGYNEQRINTPAFGSDPAWSPLLD</sequence>
<evidence type="ECO:0000256" key="5">
    <source>
        <dbReference type="HAMAP-Rule" id="MF_00671"/>
    </source>
</evidence>
<dbReference type="Gene3D" id="3.40.50.10070">
    <property type="entry name" value="TolB, N-terminal domain"/>
    <property type="match status" value="1"/>
</dbReference>
<dbReference type="Pfam" id="PF07676">
    <property type="entry name" value="PD40"/>
    <property type="match status" value="3"/>
</dbReference>
<dbReference type="InterPro" id="IPR014167">
    <property type="entry name" value="Tol-Pal_TolB"/>
</dbReference>
<dbReference type="PANTHER" id="PTHR36842:SF1">
    <property type="entry name" value="PROTEIN TOLB"/>
    <property type="match status" value="1"/>
</dbReference>
<organism evidence="7 8">
    <name type="scientific">Pannonibacter indicus</name>
    <dbReference type="NCBI Taxonomy" id="466044"/>
    <lineage>
        <taxon>Bacteria</taxon>
        <taxon>Pseudomonadati</taxon>
        <taxon>Pseudomonadota</taxon>
        <taxon>Alphaproteobacteria</taxon>
        <taxon>Hyphomicrobiales</taxon>
        <taxon>Stappiaceae</taxon>
        <taxon>Pannonibacter</taxon>
    </lineage>
</organism>
<dbReference type="InterPro" id="IPR011042">
    <property type="entry name" value="6-blade_b-propeller_TolB-like"/>
</dbReference>
<comment type="subcellular location">
    <subcellularLocation>
        <location evidence="1 5">Periplasm</location>
    </subcellularLocation>
</comment>
<dbReference type="SUPFAM" id="SSF69304">
    <property type="entry name" value="Tricorn protease N-terminal domain"/>
    <property type="match status" value="1"/>
</dbReference>
<keyword evidence="5" id="KW-0131">Cell cycle</keyword>
<reference evidence="8" key="1">
    <citation type="submission" date="2015-08" db="EMBL/GenBank/DDBJ databases">
        <authorList>
            <person name="Varghese N."/>
        </authorList>
    </citation>
    <scope>NUCLEOTIDE SEQUENCE [LARGE SCALE GENOMIC DNA]</scope>
    <source>
        <strain evidence="8">DSM 23407</strain>
    </source>
</reference>
<evidence type="ECO:0000313" key="7">
    <source>
        <dbReference type="EMBL" id="CUA98608.1"/>
    </source>
</evidence>
<comment type="similarity">
    <text evidence="2 5">Belongs to the TolB family.</text>
</comment>
<evidence type="ECO:0000256" key="2">
    <source>
        <dbReference type="ARBA" id="ARBA00009820"/>
    </source>
</evidence>
<dbReference type="GO" id="GO:0051301">
    <property type="term" value="P:cell division"/>
    <property type="evidence" value="ECO:0007669"/>
    <property type="project" value="UniProtKB-UniRule"/>
</dbReference>
<dbReference type="Pfam" id="PF04052">
    <property type="entry name" value="TolB_N"/>
    <property type="match status" value="1"/>
</dbReference>
<keyword evidence="3 5" id="KW-0732">Signal</keyword>
<evidence type="ECO:0000313" key="8">
    <source>
        <dbReference type="Proteomes" id="UP000183900"/>
    </source>
</evidence>
<evidence type="ECO:0000259" key="6">
    <source>
        <dbReference type="Pfam" id="PF04052"/>
    </source>
</evidence>
<dbReference type="SUPFAM" id="SSF52964">
    <property type="entry name" value="TolB, N-terminal domain"/>
    <property type="match status" value="1"/>
</dbReference>
<feature type="domain" description="TolB N-terminal" evidence="6">
    <location>
        <begin position="41"/>
        <end position="146"/>
    </location>
</feature>
<evidence type="ECO:0000256" key="1">
    <source>
        <dbReference type="ARBA" id="ARBA00004418"/>
    </source>
</evidence>
<dbReference type="Proteomes" id="UP000183900">
    <property type="component" value="Unassembled WGS sequence"/>
</dbReference>
<dbReference type="AlphaFoldDB" id="A0A0K6I6E0"/>
<dbReference type="InterPro" id="IPR007195">
    <property type="entry name" value="TolB_N"/>
</dbReference>
<feature type="chain" id="PRO_5008990676" description="Tol-Pal system protein TolB" evidence="5">
    <location>
        <begin position="34"/>
        <end position="451"/>
    </location>
</feature>
<feature type="signal peptide" evidence="5">
    <location>
        <begin position="1"/>
        <end position="33"/>
    </location>
</feature>
<dbReference type="InterPro" id="IPR011659">
    <property type="entry name" value="WD40"/>
</dbReference>
<name>A0A0K6I6E0_9HYPH</name>
<dbReference type="NCBIfam" id="TIGR02800">
    <property type="entry name" value="propeller_TolB"/>
    <property type="match status" value="1"/>
</dbReference>
<keyword evidence="5" id="KW-0132">Cell division</keyword>
<comment type="subunit">
    <text evidence="5">The Tol-Pal system is composed of five core proteins: the inner membrane proteins TolA, TolQ and TolR, the periplasmic protein TolB and the outer membrane protein Pal. They form a network linking the inner and outer membranes and the peptidoglycan layer.</text>
</comment>